<comment type="similarity">
    <text evidence="1 2">Belongs to the UPF0125 (RnfH) family.</text>
</comment>
<dbReference type="RefSeq" id="WP_377372188.1">
    <property type="nucleotide sequence ID" value="NZ_JBHSMX010000058.1"/>
</dbReference>
<evidence type="ECO:0000256" key="2">
    <source>
        <dbReference type="HAMAP-Rule" id="MF_00460"/>
    </source>
</evidence>
<keyword evidence="4" id="KW-1185">Reference proteome</keyword>
<comment type="caution">
    <text evidence="3">The sequence shown here is derived from an EMBL/GenBank/DDBJ whole genome shotgun (WGS) entry which is preliminary data.</text>
</comment>
<dbReference type="SUPFAM" id="SSF54285">
    <property type="entry name" value="MoaD/ThiS"/>
    <property type="match status" value="1"/>
</dbReference>
<dbReference type="InterPro" id="IPR037021">
    <property type="entry name" value="RnfH_sf"/>
</dbReference>
<reference evidence="4" key="1">
    <citation type="journal article" date="2019" name="Int. J. Syst. Evol. Microbiol.">
        <title>The Global Catalogue of Microorganisms (GCM) 10K type strain sequencing project: providing services to taxonomists for standard genome sequencing and annotation.</title>
        <authorList>
            <consortium name="The Broad Institute Genomics Platform"/>
            <consortium name="The Broad Institute Genome Sequencing Center for Infectious Disease"/>
            <person name="Wu L."/>
            <person name="Ma J."/>
        </authorList>
    </citation>
    <scope>NUCLEOTIDE SEQUENCE [LARGE SCALE GENOMIC DNA]</scope>
    <source>
        <strain evidence="4">CGMCC 4.7277</strain>
    </source>
</reference>
<proteinExistence type="inferred from homology"/>
<evidence type="ECO:0000313" key="4">
    <source>
        <dbReference type="Proteomes" id="UP001596084"/>
    </source>
</evidence>
<dbReference type="Proteomes" id="UP001596084">
    <property type="component" value="Unassembled WGS sequence"/>
</dbReference>
<dbReference type="InterPro" id="IPR016155">
    <property type="entry name" value="Mopterin_synth/thiamin_S_b"/>
</dbReference>
<evidence type="ECO:0000313" key="3">
    <source>
        <dbReference type="EMBL" id="MFC5522802.1"/>
    </source>
</evidence>
<dbReference type="PANTHER" id="PTHR37483">
    <property type="entry name" value="UPF0125 PROTEIN RATB"/>
    <property type="match status" value="1"/>
</dbReference>
<name>A0ABW0QF82_9BURK</name>
<gene>
    <name evidence="3" type="ORF">ACFPP7_18085</name>
</gene>
<dbReference type="InterPro" id="IPR005346">
    <property type="entry name" value="RnfH"/>
</dbReference>
<dbReference type="Pfam" id="PF03658">
    <property type="entry name" value="Ub-RnfH"/>
    <property type="match status" value="1"/>
</dbReference>
<evidence type="ECO:0000256" key="1">
    <source>
        <dbReference type="ARBA" id="ARBA00010645"/>
    </source>
</evidence>
<dbReference type="EMBL" id="JBHSMX010000058">
    <property type="protein sequence ID" value="MFC5522802.1"/>
    <property type="molecule type" value="Genomic_DNA"/>
</dbReference>
<dbReference type="HAMAP" id="MF_00460">
    <property type="entry name" value="UPF0125_RnfH"/>
    <property type="match status" value="1"/>
</dbReference>
<sequence>MLLKISLVYSPAPRQVREWVLEVAAGTSIAQTLAQCRIFEEFPELQIGRLSVGVWGRKTTPGHLLHDKDRVEIYRGLRVDPKVARRERFNRQGVKRAGLFAKRRDGGKAGY</sequence>
<organism evidence="3 4">
    <name type="scientific">Polaromonas jejuensis</name>
    <dbReference type="NCBI Taxonomy" id="457502"/>
    <lineage>
        <taxon>Bacteria</taxon>
        <taxon>Pseudomonadati</taxon>
        <taxon>Pseudomonadota</taxon>
        <taxon>Betaproteobacteria</taxon>
        <taxon>Burkholderiales</taxon>
        <taxon>Comamonadaceae</taxon>
        <taxon>Polaromonas</taxon>
    </lineage>
</organism>
<dbReference type="Gene3D" id="3.10.20.280">
    <property type="entry name" value="RnfH-like"/>
    <property type="match status" value="1"/>
</dbReference>
<accession>A0ABW0QF82</accession>
<protein>
    <recommendedName>
        <fullName evidence="2">UPF0125 protein ACFPP7_18085</fullName>
    </recommendedName>
</protein>
<dbReference type="PANTHER" id="PTHR37483:SF1">
    <property type="entry name" value="UPF0125 PROTEIN RATB"/>
    <property type="match status" value="1"/>
</dbReference>